<sequence>MQNLLIAITLICFSVATAAPHHGEQRHQSGDLHLRSRRSDDLRSADGENVKLKAGDHVKLKAGEPVKSGEGDQVKFAD</sequence>
<evidence type="ECO:0000256" key="1">
    <source>
        <dbReference type="SAM" id="MobiDB-lite"/>
    </source>
</evidence>
<gene>
    <name evidence="4" type="ORF">GIL414_LOCUS61530</name>
    <name evidence="3" type="ORF">KQP761_LOCUS35210</name>
</gene>
<protein>
    <submittedName>
        <fullName evidence="3">Uncharacterized protein</fullName>
    </submittedName>
</protein>
<dbReference type="Proteomes" id="UP000681720">
    <property type="component" value="Unassembled WGS sequence"/>
</dbReference>
<evidence type="ECO:0000313" key="4">
    <source>
        <dbReference type="EMBL" id="CAF5077776.1"/>
    </source>
</evidence>
<organism evidence="3 5">
    <name type="scientific">Rotaria magnacalcarata</name>
    <dbReference type="NCBI Taxonomy" id="392030"/>
    <lineage>
        <taxon>Eukaryota</taxon>
        <taxon>Metazoa</taxon>
        <taxon>Spiralia</taxon>
        <taxon>Gnathifera</taxon>
        <taxon>Rotifera</taxon>
        <taxon>Eurotatoria</taxon>
        <taxon>Bdelloidea</taxon>
        <taxon>Philodinida</taxon>
        <taxon>Philodinidae</taxon>
        <taxon>Rotaria</taxon>
    </lineage>
</organism>
<feature type="signal peptide" evidence="2">
    <location>
        <begin position="1"/>
        <end position="18"/>
    </location>
</feature>
<reference evidence="3" key="1">
    <citation type="submission" date="2021-02" db="EMBL/GenBank/DDBJ databases">
        <authorList>
            <person name="Nowell W R."/>
        </authorList>
    </citation>
    <scope>NUCLEOTIDE SEQUENCE</scope>
</reference>
<dbReference type="EMBL" id="CAJOBJ010242276">
    <property type="protein sequence ID" value="CAF5077776.1"/>
    <property type="molecule type" value="Genomic_DNA"/>
</dbReference>
<keyword evidence="2" id="KW-0732">Signal</keyword>
<dbReference type="EMBL" id="CAJNOW010019807">
    <property type="protein sequence ID" value="CAF1675231.1"/>
    <property type="molecule type" value="Genomic_DNA"/>
</dbReference>
<proteinExistence type="predicted"/>
<evidence type="ECO:0000313" key="5">
    <source>
        <dbReference type="Proteomes" id="UP000663834"/>
    </source>
</evidence>
<comment type="caution">
    <text evidence="3">The sequence shown here is derived from an EMBL/GenBank/DDBJ whole genome shotgun (WGS) entry which is preliminary data.</text>
</comment>
<dbReference type="Proteomes" id="UP000663834">
    <property type="component" value="Unassembled WGS sequence"/>
</dbReference>
<feature type="region of interest" description="Disordered" evidence="1">
    <location>
        <begin position="22"/>
        <end position="78"/>
    </location>
</feature>
<evidence type="ECO:0000256" key="2">
    <source>
        <dbReference type="SAM" id="SignalP"/>
    </source>
</evidence>
<dbReference type="AlphaFoldDB" id="A0A816GH37"/>
<feature type="chain" id="PRO_5036412884" evidence="2">
    <location>
        <begin position="19"/>
        <end position="78"/>
    </location>
</feature>
<feature type="non-terminal residue" evidence="3">
    <location>
        <position position="1"/>
    </location>
</feature>
<evidence type="ECO:0000313" key="3">
    <source>
        <dbReference type="EMBL" id="CAF1675231.1"/>
    </source>
</evidence>
<name>A0A816GH37_9BILA</name>
<accession>A0A816GH37</accession>